<organism evidence="1 2">
    <name type="scientific">Lucilia cuprina</name>
    <name type="common">Green bottle fly</name>
    <name type="synonym">Australian sheep blowfly</name>
    <dbReference type="NCBI Taxonomy" id="7375"/>
    <lineage>
        <taxon>Eukaryota</taxon>
        <taxon>Metazoa</taxon>
        <taxon>Ecdysozoa</taxon>
        <taxon>Arthropoda</taxon>
        <taxon>Hexapoda</taxon>
        <taxon>Insecta</taxon>
        <taxon>Pterygota</taxon>
        <taxon>Neoptera</taxon>
        <taxon>Endopterygota</taxon>
        <taxon>Diptera</taxon>
        <taxon>Brachycera</taxon>
        <taxon>Muscomorpha</taxon>
        <taxon>Oestroidea</taxon>
        <taxon>Calliphoridae</taxon>
        <taxon>Luciliinae</taxon>
        <taxon>Lucilia</taxon>
    </lineage>
</organism>
<accession>A0A0L0BQS1</accession>
<evidence type="ECO:0000313" key="2">
    <source>
        <dbReference type="Proteomes" id="UP000037069"/>
    </source>
</evidence>
<feature type="non-terminal residue" evidence="1">
    <location>
        <position position="1"/>
    </location>
</feature>
<dbReference type="AlphaFoldDB" id="A0A0L0BQS1"/>
<comment type="caution">
    <text evidence="1">The sequence shown here is derived from an EMBL/GenBank/DDBJ whole genome shotgun (WGS) entry which is preliminary data.</text>
</comment>
<keyword evidence="2" id="KW-1185">Reference proteome</keyword>
<reference evidence="1 2" key="1">
    <citation type="journal article" date="2015" name="Nat. Commun.">
        <title>Lucilia cuprina genome unlocks parasitic fly biology to underpin future interventions.</title>
        <authorList>
            <person name="Anstead C.A."/>
            <person name="Korhonen P.K."/>
            <person name="Young N.D."/>
            <person name="Hall R.S."/>
            <person name="Jex A.R."/>
            <person name="Murali S.C."/>
            <person name="Hughes D.S."/>
            <person name="Lee S.F."/>
            <person name="Perry T."/>
            <person name="Stroehlein A.J."/>
            <person name="Ansell B.R."/>
            <person name="Breugelmans B."/>
            <person name="Hofmann A."/>
            <person name="Qu J."/>
            <person name="Dugan S."/>
            <person name="Lee S.L."/>
            <person name="Chao H."/>
            <person name="Dinh H."/>
            <person name="Han Y."/>
            <person name="Doddapaneni H.V."/>
            <person name="Worley K.C."/>
            <person name="Muzny D.M."/>
            <person name="Ioannidis P."/>
            <person name="Waterhouse R.M."/>
            <person name="Zdobnov E.M."/>
            <person name="James P.J."/>
            <person name="Bagnall N.H."/>
            <person name="Kotze A.C."/>
            <person name="Gibbs R.A."/>
            <person name="Richards S."/>
            <person name="Batterham P."/>
            <person name="Gasser R.B."/>
        </authorList>
    </citation>
    <scope>NUCLEOTIDE SEQUENCE [LARGE SCALE GENOMIC DNA]</scope>
    <source>
        <strain evidence="1 2">LS</strain>
        <tissue evidence="1">Full body</tissue>
    </source>
</reference>
<evidence type="ECO:0000313" key="1">
    <source>
        <dbReference type="EMBL" id="KNC22415.1"/>
    </source>
</evidence>
<protein>
    <submittedName>
        <fullName evidence="1">Uncharacterized protein</fullName>
    </submittedName>
</protein>
<proteinExistence type="predicted"/>
<gene>
    <name evidence="1" type="ORF">FF38_09049</name>
</gene>
<name>A0A0L0BQS1_LUCCU</name>
<sequence length="172" mass="18936">NSVIPAPRHLKNPPVTCRRVLDNSGEHISVASTQLRASKLVDCGLFLPGCNILADPVKVPVVRQVCAVRIDVTAFVNSFQCRRDILKRALFQNIHCPHLILREGEYSLSGFPWRSDVFPVRHRPQPLCSDILAQPMMTRLAIPLSRIKTAGIGGQTMPADPLNQFAGMPVPG</sequence>
<feature type="non-terminal residue" evidence="1">
    <location>
        <position position="172"/>
    </location>
</feature>
<dbReference type="EMBL" id="JRES01001501">
    <property type="protein sequence ID" value="KNC22415.1"/>
    <property type="molecule type" value="Genomic_DNA"/>
</dbReference>
<dbReference type="Proteomes" id="UP000037069">
    <property type="component" value="Unassembled WGS sequence"/>
</dbReference>